<dbReference type="InterPro" id="IPR011043">
    <property type="entry name" value="Gal_Oxase/kelch_b-propeller"/>
</dbReference>
<accession>I1J182</accession>
<reference evidence="4" key="3">
    <citation type="submission" date="2018-08" db="UniProtKB">
        <authorList>
            <consortium name="EnsemblPlants"/>
        </authorList>
    </citation>
    <scope>IDENTIFICATION</scope>
    <source>
        <strain evidence="4">cv. Bd21</strain>
    </source>
</reference>
<gene>
    <name evidence="4" type="primary">LOC100845148</name>
    <name evidence="3" type="ORF">BRADI_5g20090v3</name>
</gene>
<dbReference type="InterPro" id="IPR001810">
    <property type="entry name" value="F-box_dom"/>
</dbReference>
<dbReference type="Gene3D" id="1.20.1280.50">
    <property type="match status" value="1"/>
</dbReference>
<feature type="domain" description="F-box protein AT5G49610-like beta-propeller" evidence="2">
    <location>
        <begin position="121"/>
        <end position="398"/>
    </location>
</feature>
<dbReference type="GeneID" id="100845148"/>
<proteinExistence type="predicted"/>
<dbReference type="Gramene" id="KQJ84322">
    <property type="protein sequence ID" value="KQJ84322"/>
    <property type="gene ID" value="BRADI_5g20090v3"/>
</dbReference>
<dbReference type="ExpressionAtlas" id="I1J182">
    <property type="expression patterns" value="baseline"/>
</dbReference>
<sequence>MEDDTTTAAAKDAVSMVLRLDGLLIEILLRVGFPTTLVRAAAVCKRWYHLASDMGFLRRFRKLNPPRLLGLYIHGSPVSSPITQRFVPVLPEPPELLAAAVRTVEGYSFPTRESEANLARHCRNGSVFTTLCGDLYGYQLQHEVHNPLCPRATAISINPRLTFNPAPPATGFEVLTREEEDGSLSYYYVFMELSYDEIGSTVPPKHWTARVYMLQDGIWRSHTTATPRIPVGRAGHSVLIQNKVYMTVTMRDISVLDLNTSSFSTVQLPDGVQHPASDFMLSCTPDGSSIYLVELKDFQLCILIYKGGCWSIADTILLVMCAGLMISDCTIEDAHSSSPWIKHVGDHAEFVLLQMGRHVRYLDTRCRTLRTLYEMSAEEQTWESIAIIPFMMIWPPVFPSLRNCNVQK</sequence>
<dbReference type="EMBL" id="CM000884">
    <property type="protein sequence ID" value="KQJ84322.1"/>
    <property type="molecule type" value="Genomic_DNA"/>
</dbReference>
<keyword evidence="5" id="KW-1185">Reference proteome</keyword>
<dbReference type="KEGG" id="bdi:100845148"/>
<organism evidence="3">
    <name type="scientific">Brachypodium distachyon</name>
    <name type="common">Purple false brome</name>
    <name type="synonym">Trachynia distachya</name>
    <dbReference type="NCBI Taxonomy" id="15368"/>
    <lineage>
        <taxon>Eukaryota</taxon>
        <taxon>Viridiplantae</taxon>
        <taxon>Streptophyta</taxon>
        <taxon>Embryophyta</taxon>
        <taxon>Tracheophyta</taxon>
        <taxon>Spermatophyta</taxon>
        <taxon>Magnoliopsida</taxon>
        <taxon>Liliopsida</taxon>
        <taxon>Poales</taxon>
        <taxon>Poaceae</taxon>
        <taxon>BOP clade</taxon>
        <taxon>Pooideae</taxon>
        <taxon>Stipodae</taxon>
        <taxon>Brachypodieae</taxon>
        <taxon>Brachypodium</taxon>
    </lineage>
</organism>
<evidence type="ECO:0000313" key="4">
    <source>
        <dbReference type="EnsemblPlants" id="KQJ84322"/>
    </source>
</evidence>
<feature type="domain" description="F-box" evidence="1">
    <location>
        <begin position="23"/>
        <end position="54"/>
    </location>
</feature>
<dbReference type="SUPFAM" id="SSF81383">
    <property type="entry name" value="F-box domain"/>
    <property type="match status" value="1"/>
</dbReference>
<reference evidence="3 4" key="1">
    <citation type="journal article" date="2010" name="Nature">
        <title>Genome sequencing and analysis of the model grass Brachypodium distachyon.</title>
        <authorList>
            <consortium name="International Brachypodium Initiative"/>
        </authorList>
    </citation>
    <scope>NUCLEOTIDE SEQUENCE [LARGE SCALE GENOMIC DNA]</scope>
    <source>
        <strain evidence="3 4">Bd21</strain>
    </source>
</reference>
<evidence type="ECO:0000259" key="1">
    <source>
        <dbReference type="Pfam" id="PF12937"/>
    </source>
</evidence>
<dbReference type="InterPro" id="IPR036047">
    <property type="entry name" value="F-box-like_dom_sf"/>
</dbReference>
<evidence type="ECO:0000313" key="3">
    <source>
        <dbReference type="EMBL" id="KQJ84322.1"/>
    </source>
</evidence>
<evidence type="ECO:0000259" key="2">
    <source>
        <dbReference type="Pfam" id="PF23635"/>
    </source>
</evidence>
<dbReference type="HOGENOM" id="CLU_037069_1_0_1"/>
<dbReference type="EnsemblPlants" id="KQJ84322">
    <property type="protein sequence ID" value="KQJ84322"/>
    <property type="gene ID" value="BRADI_5g20090v3"/>
</dbReference>
<dbReference type="Proteomes" id="UP000008810">
    <property type="component" value="Chromosome 5"/>
</dbReference>
<protein>
    <submittedName>
        <fullName evidence="3 4">Uncharacterized protein</fullName>
    </submittedName>
</protein>
<evidence type="ECO:0000313" key="5">
    <source>
        <dbReference type="Proteomes" id="UP000008810"/>
    </source>
</evidence>
<name>I1J182_BRADI</name>
<dbReference type="AlphaFoldDB" id="I1J182"/>
<dbReference type="Pfam" id="PF23635">
    <property type="entry name" value="Beta-prop_AT5G49610-like"/>
    <property type="match status" value="1"/>
</dbReference>
<dbReference type="OrthoDB" id="592687at2759"/>
<dbReference type="SUPFAM" id="SSF50965">
    <property type="entry name" value="Galactose oxidase, central domain"/>
    <property type="match status" value="1"/>
</dbReference>
<dbReference type="PANTHER" id="PTHR33207">
    <property type="entry name" value="F-BOX DOMAIN CONTAINING PROTEIN-RELATED"/>
    <property type="match status" value="1"/>
</dbReference>
<dbReference type="Pfam" id="PF12937">
    <property type="entry name" value="F-box-like"/>
    <property type="match status" value="1"/>
</dbReference>
<reference evidence="3" key="2">
    <citation type="submission" date="2017-06" db="EMBL/GenBank/DDBJ databases">
        <title>WGS assembly of Brachypodium distachyon.</title>
        <authorList>
            <consortium name="The International Brachypodium Initiative"/>
            <person name="Lucas S."/>
            <person name="Harmon-Smith M."/>
            <person name="Lail K."/>
            <person name="Tice H."/>
            <person name="Grimwood J."/>
            <person name="Bruce D."/>
            <person name="Barry K."/>
            <person name="Shu S."/>
            <person name="Lindquist E."/>
            <person name="Wang M."/>
            <person name="Pitluck S."/>
            <person name="Vogel J.P."/>
            <person name="Garvin D.F."/>
            <person name="Mockler T.C."/>
            <person name="Schmutz J."/>
            <person name="Rokhsar D."/>
            <person name="Bevan M.W."/>
        </authorList>
    </citation>
    <scope>NUCLEOTIDE SEQUENCE</scope>
    <source>
        <strain evidence="3">Bd21</strain>
    </source>
</reference>
<dbReference type="RefSeq" id="XP_003580482.1">
    <property type="nucleotide sequence ID" value="XM_003580434.4"/>
</dbReference>
<dbReference type="InterPro" id="IPR056594">
    <property type="entry name" value="AT5G49610-like_b-prop"/>
</dbReference>